<accession>A0AAQ3T3G2</accession>
<sequence length="509" mass="55234">MDTAAMFDALLLLYDVNTASVASPFSTHLAYGLGPDCSFSTMGLTPPVTTDWIADSGASFHTTPDAGILSSVRPPHLSCPSSIIVGNGSCLPVTSMGNAGVPGSFRLPNVLVAPNMVHNLLSIRQFTADNSCSVEFDSSGLTVKDSASRRPLLRCDSSGPLYTLRLPISAAPPSTSPSPSSSVAFITATPSSTTWHRRLGHPGRDVLAQLSCSADVPCTRAPDEHLCHACQLGRHVRLPFSTSSSHADHIFDLVHCDLWTSPVLSISGYKYYLVVSTQFGLTIKAIQCDNGREFDNNASRSFFLTRGVQLRMSCPYTSPQNGKAERMICTTNDVMRTLLLTSYSLLAKSLHTATYLLNRLPSTASPAPTSHHALFGTPPRYDHLRIFGCACYPNTSATAPHKLAPRSTRCVFLGYSPDHKGYRCFDLTSCRILISRHVVFYESDFPFSTTFTPASDHELETLFPTDLVVQPPLFVCPAGSPPASSDMPRAAPSFPLRHTRHRRPLLCHT</sequence>
<dbReference type="PROSITE" id="PS50994">
    <property type="entry name" value="INTEGRASE"/>
    <property type="match status" value="1"/>
</dbReference>
<dbReference type="Gene3D" id="3.30.420.10">
    <property type="entry name" value="Ribonuclease H-like superfamily/Ribonuclease H"/>
    <property type="match status" value="1"/>
</dbReference>
<dbReference type="PANTHER" id="PTHR42648:SF26">
    <property type="entry name" value="INTEGRASE CATALYTIC DOMAIN-CONTAINING PROTEIN"/>
    <property type="match status" value="1"/>
</dbReference>
<dbReference type="InterPro" id="IPR057670">
    <property type="entry name" value="SH3_retrovirus"/>
</dbReference>
<dbReference type="Proteomes" id="UP001341281">
    <property type="component" value="Chromosome 03"/>
</dbReference>
<dbReference type="InterPro" id="IPR039537">
    <property type="entry name" value="Retrotran_Ty1/copia-like"/>
</dbReference>
<evidence type="ECO:0000313" key="3">
    <source>
        <dbReference type="EMBL" id="WVZ65392.1"/>
    </source>
</evidence>
<dbReference type="GO" id="GO:0008233">
    <property type="term" value="F:peptidase activity"/>
    <property type="evidence" value="ECO:0007669"/>
    <property type="project" value="UniProtKB-KW"/>
</dbReference>
<keyword evidence="4" id="KW-1185">Reference proteome</keyword>
<protein>
    <recommendedName>
        <fullName evidence="2">Integrase catalytic domain-containing protein</fullName>
    </recommendedName>
</protein>
<dbReference type="Pfam" id="PF22936">
    <property type="entry name" value="Pol_BBD"/>
    <property type="match status" value="1"/>
</dbReference>
<dbReference type="AlphaFoldDB" id="A0AAQ3T3G2"/>
<proteinExistence type="predicted"/>
<dbReference type="InterPro" id="IPR025724">
    <property type="entry name" value="GAG-pre-integrase_dom"/>
</dbReference>
<name>A0AAQ3T3G2_PASNO</name>
<dbReference type="GO" id="GO:0015074">
    <property type="term" value="P:DNA integration"/>
    <property type="evidence" value="ECO:0007669"/>
    <property type="project" value="InterPro"/>
</dbReference>
<dbReference type="Pfam" id="PF13976">
    <property type="entry name" value="gag_pre-integrs"/>
    <property type="match status" value="1"/>
</dbReference>
<dbReference type="SUPFAM" id="SSF53098">
    <property type="entry name" value="Ribonuclease H-like"/>
    <property type="match status" value="1"/>
</dbReference>
<evidence type="ECO:0000313" key="4">
    <source>
        <dbReference type="Proteomes" id="UP001341281"/>
    </source>
</evidence>
<evidence type="ECO:0000259" key="2">
    <source>
        <dbReference type="PROSITE" id="PS50994"/>
    </source>
</evidence>
<dbReference type="InterPro" id="IPR001584">
    <property type="entry name" value="Integrase_cat-core"/>
</dbReference>
<dbReference type="InterPro" id="IPR054722">
    <property type="entry name" value="PolX-like_BBD"/>
</dbReference>
<organism evidence="3 4">
    <name type="scientific">Paspalum notatum var. saurae</name>
    <dbReference type="NCBI Taxonomy" id="547442"/>
    <lineage>
        <taxon>Eukaryota</taxon>
        <taxon>Viridiplantae</taxon>
        <taxon>Streptophyta</taxon>
        <taxon>Embryophyta</taxon>
        <taxon>Tracheophyta</taxon>
        <taxon>Spermatophyta</taxon>
        <taxon>Magnoliopsida</taxon>
        <taxon>Liliopsida</taxon>
        <taxon>Poales</taxon>
        <taxon>Poaceae</taxon>
        <taxon>PACMAD clade</taxon>
        <taxon>Panicoideae</taxon>
        <taxon>Andropogonodae</taxon>
        <taxon>Paspaleae</taxon>
        <taxon>Paspalinae</taxon>
        <taxon>Paspalum</taxon>
    </lineage>
</organism>
<keyword evidence="1" id="KW-0378">Hydrolase</keyword>
<reference evidence="3 4" key="1">
    <citation type="submission" date="2024-02" db="EMBL/GenBank/DDBJ databases">
        <title>High-quality chromosome-scale genome assembly of Pensacola bahiagrass (Paspalum notatum Flugge var. saurae).</title>
        <authorList>
            <person name="Vega J.M."/>
            <person name="Podio M."/>
            <person name="Orjuela J."/>
            <person name="Siena L.A."/>
            <person name="Pessino S.C."/>
            <person name="Combes M.C."/>
            <person name="Mariac C."/>
            <person name="Albertini E."/>
            <person name="Pupilli F."/>
            <person name="Ortiz J.P.A."/>
            <person name="Leblanc O."/>
        </authorList>
    </citation>
    <scope>NUCLEOTIDE SEQUENCE [LARGE SCALE GENOMIC DNA]</scope>
    <source>
        <strain evidence="3">R1</strain>
        <tissue evidence="3">Leaf</tissue>
    </source>
</reference>
<dbReference type="GO" id="GO:0006508">
    <property type="term" value="P:proteolysis"/>
    <property type="evidence" value="ECO:0007669"/>
    <property type="project" value="UniProtKB-KW"/>
</dbReference>
<dbReference type="InterPro" id="IPR036397">
    <property type="entry name" value="RNaseH_sf"/>
</dbReference>
<feature type="domain" description="Integrase catalytic" evidence="2">
    <location>
        <begin position="284"/>
        <end position="387"/>
    </location>
</feature>
<dbReference type="InterPro" id="IPR012337">
    <property type="entry name" value="RNaseH-like_sf"/>
</dbReference>
<keyword evidence="1" id="KW-0645">Protease</keyword>
<dbReference type="EMBL" id="CP144747">
    <property type="protein sequence ID" value="WVZ65392.1"/>
    <property type="molecule type" value="Genomic_DNA"/>
</dbReference>
<dbReference type="GO" id="GO:0003676">
    <property type="term" value="F:nucleic acid binding"/>
    <property type="evidence" value="ECO:0007669"/>
    <property type="project" value="InterPro"/>
</dbReference>
<gene>
    <name evidence="3" type="ORF">U9M48_014766</name>
</gene>
<dbReference type="Pfam" id="PF25597">
    <property type="entry name" value="SH3_retrovirus"/>
    <property type="match status" value="1"/>
</dbReference>
<dbReference type="PANTHER" id="PTHR42648">
    <property type="entry name" value="TRANSPOSASE, PUTATIVE-RELATED"/>
    <property type="match status" value="1"/>
</dbReference>
<evidence type="ECO:0000256" key="1">
    <source>
        <dbReference type="ARBA" id="ARBA00022670"/>
    </source>
</evidence>